<reference evidence="1 2" key="1">
    <citation type="journal article" date="2023" name="Nucleic Acids Res.">
        <title>The hologenome of Daphnia magna reveals possible DNA methylation and microbiome-mediated evolution of the host genome.</title>
        <authorList>
            <person name="Chaturvedi A."/>
            <person name="Li X."/>
            <person name="Dhandapani V."/>
            <person name="Marshall H."/>
            <person name="Kissane S."/>
            <person name="Cuenca-Cambronero M."/>
            <person name="Asole G."/>
            <person name="Calvet F."/>
            <person name="Ruiz-Romero M."/>
            <person name="Marangio P."/>
            <person name="Guigo R."/>
            <person name="Rago D."/>
            <person name="Mirbahai L."/>
            <person name="Eastwood N."/>
            <person name="Colbourne J.K."/>
            <person name="Zhou J."/>
            <person name="Mallon E."/>
            <person name="Orsini L."/>
        </authorList>
    </citation>
    <scope>NUCLEOTIDE SEQUENCE [LARGE SCALE GENOMIC DNA]</scope>
    <source>
        <strain evidence="1">LRV0_1</strain>
    </source>
</reference>
<sequence>MKETPFDFDNWASSAGVKLVAASYWRKQLMLNYKWGSIEDVVVMVVSGTGDRTRQSTTVWASRIEK</sequence>
<evidence type="ECO:0000313" key="2">
    <source>
        <dbReference type="Proteomes" id="UP001234178"/>
    </source>
</evidence>
<comment type="caution">
    <text evidence="1">The sequence shown here is derived from an EMBL/GenBank/DDBJ whole genome shotgun (WGS) entry which is preliminary data.</text>
</comment>
<keyword evidence="2" id="KW-1185">Reference proteome</keyword>
<gene>
    <name evidence="1" type="ORF">OUZ56_025199</name>
</gene>
<proteinExistence type="predicted"/>
<evidence type="ECO:0000313" key="1">
    <source>
        <dbReference type="EMBL" id="KAK4012951.1"/>
    </source>
</evidence>
<protein>
    <submittedName>
        <fullName evidence="1">Uncharacterized protein</fullName>
    </submittedName>
</protein>
<dbReference type="EMBL" id="JAOYFB010000004">
    <property type="protein sequence ID" value="KAK4012951.1"/>
    <property type="molecule type" value="Genomic_DNA"/>
</dbReference>
<name>A0ABQ9ZJ51_9CRUS</name>
<dbReference type="Proteomes" id="UP001234178">
    <property type="component" value="Unassembled WGS sequence"/>
</dbReference>
<accession>A0ABQ9ZJ51</accession>
<organism evidence="1 2">
    <name type="scientific">Daphnia magna</name>
    <dbReference type="NCBI Taxonomy" id="35525"/>
    <lineage>
        <taxon>Eukaryota</taxon>
        <taxon>Metazoa</taxon>
        <taxon>Ecdysozoa</taxon>
        <taxon>Arthropoda</taxon>
        <taxon>Crustacea</taxon>
        <taxon>Branchiopoda</taxon>
        <taxon>Diplostraca</taxon>
        <taxon>Cladocera</taxon>
        <taxon>Anomopoda</taxon>
        <taxon>Daphniidae</taxon>
        <taxon>Daphnia</taxon>
    </lineage>
</organism>